<gene>
    <name evidence="3" type="ORF">CFIO01_03537</name>
</gene>
<dbReference type="InterPro" id="IPR041450">
    <property type="entry name" value="ToxB-like_N_ascomy"/>
</dbReference>
<evidence type="ECO:0000313" key="4">
    <source>
        <dbReference type="Proteomes" id="UP000020467"/>
    </source>
</evidence>
<protein>
    <recommendedName>
        <fullName evidence="2">ToxB-like N-terminal ascomycota domain-containing protein</fullName>
    </recommendedName>
</protein>
<evidence type="ECO:0000259" key="2">
    <source>
        <dbReference type="Pfam" id="PF18224"/>
    </source>
</evidence>
<feature type="domain" description="ToxB-like N-terminal ascomycota" evidence="2">
    <location>
        <begin position="22"/>
        <end position="82"/>
    </location>
</feature>
<dbReference type="AlphaFoldDB" id="A0A010RED5"/>
<dbReference type="PROSITE" id="PS51257">
    <property type="entry name" value="PROKAR_LIPOPROTEIN"/>
    <property type="match status" value="1"/>
</dbReference>
<accession>A0A010RED5</accession>
<comment type="caution">
    <text evidence="3">The sequence shown here is derived from an EMBL/GenBank/DDBJ whole genome shotgun (WGS) entry which is preliminary data.</text>
</comment>
<dbReference type="Proteomes" id="UP000020467">
    <property type="component" value="Unassembled WGS sequence"/>
</dbReference>
<reference evidence="3 4" key="1">
    <citation type="submission" date="2014-02" db="EMBL/GenBank/DDBJ databases">
        <title>The genome sequence of Colletotrichum fioriniae PJ7.</title>
        <authorList>
            <person name="Baroncelli R."/>
            <person name="Thon M.R."/>
        </authorList>
    </citation>
    <scope>NUCLEOTIDE SEQUENCE [LARGE SCALE GENOMIC DNA]</scope>
    <source>
        <strain evidence="3 4">PJ7</strain>
    </source>
</reference>
<feature type="chain" id="PRO_5001456795" description="ToxB-like N-terminal ascomycota domain-containing protein" evidence="1">
    <location>
        <begin position="25"/>
        <end position="86"/>
    </location>
</feature>
<evidence type="ECO:0000313" key="3">
    <source>
        <dbReference type="EMBL" id="EXF76144.1"/>
    </source>
</evidence>
<name>A0A010RED5_9PEZI</name>
<keyword evidence="1" id="KW-0732">Signal</keyword>
<dbReference type="Pfam" id="PF18224">
    <property type="entry name" value="ToxB_N"/>
    <property type="match status" value="1"/>
</dbReference>
<organism evidence="3 4">
    <name type="scientific">Colletotrichum fioriniae PJ7</name>
    <dbReference type="NCBI Taxonomy" id="1445577"/>
    <lineage>
        <taxon>Eukaryota</taxon>
        <taxon>Fungi</taxon>
        <taxon>Dikarya</taxon>
        <taxon>Ascomycota</taxon>
        <taxon>Pezizomycotina</taxon>
        <taxon>Sordariomycetes</taxon>
        <taxon>Hypocreomycetidae</taxon>
        <taxon>Glomerellales</taxon>
        <taxon>Glomerellaceae</taxon>
        <taxon>Colletotrichum</taxon>
        <taxon>Colletotrichum acutatum species complex</taxon>
    </lineage>
</organism>
<keyword evidence="4" id="KW-1185">Reference proteome</keyword>
<dbReference type="HOGENOM" id="CLU_164883_0_0_1"/>
<evidence type="ECO:0000256" key="1">
    <source>
        <dbReference type="SAM" id="SignalP"/>
    </source>
</evidence>
<dbReference type="OrthoDB" id="4842089at2759"/>
<dbReference type="eggNOG" id="ENOG502R6QK">
    <property type="taxonomic scope" value="Eukaryota"/>
</dbReference>
<dbReference type="EMBL" id="JARH01000862">
    <property type="protein sequence ID" value="EXF76144.1"/>
    <property type="molecule type" value="Genomic_DNA"/>
</dbReference>
<dbReference type="Gene3D" id="2.10.70.110">
    <property type="match status" value="1"/>
</dbReference>
<proteinExistence type="predicted"/>
<sequence length="86" mass="9139">MKITAAIYLITGYISLAAAAGCQAELLNINQAVVGTGCVQMNYYANIYDSTRRAGYTVNANSNCGLSFGNIQVIPDGYSLRQAGYC</sequence>
<dbReference type="KEGG" id="cfj:CFIO01_03537"/>
<feature type="signal peptide" evidence="1">
    <location>
        <begin position="1"/>
        <end position="24"/>
    </location>
</feature>